<keyword evidence="1" id="KW-0812">Transmembrane</keyword>
<dbReference type="EMBL" id="JBIRYO010000003">
    <property type="protein sequence ID" value="MFI2472801.1"/>
    <property type="molecule type" value="Genomic_DNA"/>
</dbReference>
<feature type="transmembrane region" description="Helical" evidence="1">
    <location>
        <begin position="180"/>
        <end position="199"/>
    </location>
</feature>
<feature type="transmembrane region" description="Helical" evidence="1">
    <location>
        <begin position="352"/>
        <end position="375"/>
    </location>
</feature>
<sequence>MNPSAELAAVAGALLTLVVAAAWIPGVVRVFVIAQAAFWSLSYIARPLVLLAVRPQPHYGDNVPDPRLAELGYDRGIDLVLDHVVFGLWVYAALVVAYAAWARGRPPAAPALAGDPDLIPTLVTMYALGLIGRAAAVATGAVGSAGDVTSANPILSFVSILATVAALGLIVFARPARPEIAVLVVGVLLAGELAWTAVVESKTPIMGAAMAVAIRFALSGWTRVKAFGVAGIGVLGIGGFGWLQSFKTTELAKAEAALIDSDYPPGVRPFLSILRRFDLLEAATDAYFHGPGYWLTPGEVLNNAVLSLVPAQLLGTQKFQSGTAWAQDVRGASVDMSKVSVSLAEGNLNEGYVLGGYTGVLVCALFTFALLLAWAWALSSRLFPVVVLGLAVTGSSALFERGILGSMENLGKFLQAAVLAWLIHAVVTEVRRRTRQAPPRVVSPVVA</sequence>
<evidence type="ECO:0000313" key="3">
    <source>
        <dbReference type="Proteomes" id="UP001611415"/>
    </source>
</evidence>
<dbReference type="Proteomes" id="UP001611415">
    <property type="component" value="Unassembled WGS sequence"/>
</dbReference>
<keyword evidence="1" id="KW-0472">Membrane</keyword>
<keyword evidence="1" id="KW-1133">Transmembrane helix</keyword>
<comment type="caution">
    <text evidence="2">The sequence shown here is derived from an EMBL/GenBank/DDBJ whole genome shotgun (WGS) entry which is preliminary data.</text>
</comment>
<dbReference type="RefSeq" id="WP_357404638.1">
    <property type="nucleotide sequence ID" value="NZ_JBEYCD010000005.1"/>
</dbReference>
<feature type="transmembrane region" description="Helical" evidence="1">
    <location>
        <begin position="382"/>
        <end position="399"/>
    </location>
</feature>
<reference evidence="2 3" key="1">
    <citation type="submission" date="2024-10" db="EMBL/GenBank/DDBJ databases">
        <title>The Natural Products Discovery Center: Release of the First 8490 Sequenced Strains for Exploring Actinobacteria Biosynthetic Diversity.</title>
        <authorList>
            <person name="Kalkreuter E."/>
            <person name="Kautsar S.A."/>
            <person name="Yang D."/>
            <person name="Bader C.D."/>
            <person name="Teijaro C.N."/>
            <person name="Fluegel L."/>
            <person name="Davis C.M."/>
            <person name="Simpson J.R."/>
            <person name="Lauterbach L."/>
            <person name="Steele A.D."/>
            <person name="Gui C."/>
            <person name="Meng S."/>
            <person name="Li G."/>
            <person name="Viehrig K."/>
            <person name="Ye F."/>
            <person name="Su P."/>
            <person name="Kiefer A.F."/>
            <person name="Nichols A."/>
            <person name="Cepeda A.J."/>
            <person name="Yan W."/>
            <person name="Fan B."/>
            <person name="Jiang Y."/>
            <person name="Adhikari A."/>
            <person name="Zheng C.-J."/>
            <person name="Schuster L."/>
            <person name="Cowan T.M."/>
            <person name="Smanski M.J."/>
            <person name="Chevrette M.G."/>
            <person name="De Carvalho L.P.S."/>
            <person name="Shen B."/>
        </authorList>
    </citation>
    <scope>NUCLEOTIDE SEQUENCE [LARGE SCALE GENOMIC DNA]</scope>
    <source>
        <strain evidence="2 3">NPDC019275</strain>
    </source>
</reference>
<feature type="transmembrane region" description="Helical" evidence="1">
    <location>
        <begin position="220"/>
        <end position="243"/>
    </location>
</feature>
<keyword evidence="3" id="KW-1185">Reference proteome</keyword>
<name>A0ABW7WVD0_9NOCA</name>
<organism evidence="2 3">
    <name type="scientific">Nocardia xishanensis</name>
    <dbReference type="NCBI Taxonomy" id="238964"/>
    <lineage>
        <taxon>Bacteria</taxon>
        <taxon>Bacillati</taxon>
        <taxon>Actinomycetota</taxon>
        <taxon>Actinomycetes</taxon>
        <taxon>Mycobacteriales</taxon>
        <taxon>Nocardiaceae</taxon>
        <taxon>Nocardia</taxon>
    </lineage>
</organism>
<proteinExistence type="predicted"/>
<evidence type="ECO:0000313" key="2">
    <source>
        <dbReference type="EMBL" id="MFI2472801.1"/>
    </source>
</evidence>
<feature type="transmembrane region" description="Helical" evidence="1">
    <location>
        <begin position="79"/>
        <end position="101"/>
    </location>
</feature>
<evidence type="ECO:0000256" key="1">
    <source>
        <dbReference type="SAM" id="Phobius"/>
    </source>
</evidence>
<gene>
    <name evidence="2" type="ORF">ACH49W_05430</name>
</gene>
<evidence type="ECO:0008006" key="4">
    <source>
        <dbReference type="Google" id="ProtNLM"/>
    </source>
</evidence>
<protein>
    <recommendedName>
        <fullName evidence="4">Oligosaccharide repeat unit polymerase</fullName>
    </recommendedName>
</protein>
<accession>A0ABW7WVD0</accession>
<feature type="transmembrane region" description="Helical" evidence="1">
    <location>
        <begin position="154"/>
        <end position="174"/>
    </location>
</feature>
<feature type="transmembrane region" description="Helical" evidence="1">
    <location>
        <begin position="121"/>
        <end position="142"/>
    </location>
</feature>